<evidence type="ECO:0000256" key="1">
    <source>
        <dbReference type="ARBA" id="ARBA00004633"/>
    </source>
</evidence>
<feature type="region of interest" description="Disordered" evidence="8">
    <location>
        <begin position="137"/>
        <end position="156"/>
    </location>
</feature>
<proteinExistence type="inferred from homology"/>
<dbReference type="GO" id="GO:0043162">
    <property type="term" value="P:ubiquitin-dependent protein catabolic process via the multivesicular body sorting pathway"/>
    <property type="evidence" value="ECO:0007669"/>
    <property type="project" value="TreeGrafter"/>
</dbReference>
<feature type="compositionally biased region" description="Low complexity" evidence="8">
    <location>
        <begin position="143"/>
        <end position="156"/>
    </location>
</feature>
<comment type="similarity">
    <text evidence="2">Belongs to the VPS37 family.</text>
</comment>
<dbReference type="PANTHER" id="PTHR13678:SF12">
    <property type="entry name" value="VACUOLAR PROTEIN SORTING-ASSOCIATED PROTEIN 37D"/>
    <property type="match status" value="1"/>
</dbReference>
<dbReference type="Gene3D" id="1.10.287.660">
    <property type="entry name" value="Helix hairpin bin"/>
    <property type="match status" value="1"/>
</dbReference>
<feature type="non-terminal residue" evidence="10">
    <location>
        <position position="156"/>
    </location>
</feature>
<reference evidence="10 11" key="1">
    <citation type="submission" date="2019-09" db="EMBL/GenBank/DDBJ databases">
        <title>Bird 10,000 Genomes (B10K) Project - Family phase.</title>
        <authorList>
            <person name="Zhang G."/>
        </authorList>
    </citation>
    <scope>NUCLEOTIDE SEQUENCE [LARGE SCALE GENOMIC DNA]</scope>
    <source>
        <strain evidence="10">B10K-MSB-42743</strain>
        <tissue evidence="10">Heart</tissue>
    </source>
</reference>
<accession>A0A7K4K8Q7</accession>
<comment type="caution">
    <text evidence="10">The sequence shown here is derived from an EMBL/GenBank/DDBJ whole genome shotgun (WGS) entry which is preliminary data.</text>
</comment>
<name>A0A7K4K8Q7_9AVES</name>
<keyword evidence="3 7" id="KW-0813">Transport</keyword>
<dbReference type="OrthoDB" id="8921242at2759"/>
<evidence type="ECO:0000256" key="8">
    <source>
        <dbReference type="SAM" id="MobiDB-lite"/>
    </source>
</evidence>
<keyword evidence="4" id="KW-0967">Endosome</keyword>
<dbReference type="GO" id="GO:0031902">
    <property type="term" value="C:late endosome membrane"/>
    <property type="evidence" value="ECO:0007669"/>
    <property type="project" value="UniProtKB-SubCell"/>
</dbReference>
<evidence type="ECO:0000313" key="11">
    <source>
        <dbReference type="Proteomes" id="UP000545332"/>
    </source>
</evidence>
<dbReference type="InterPro" id="IPR029012">
    <property type="entry name" value="Helix_hairpin_bin_sf"/>
</dbReference>
<comment type="function">
    <text evidence="6">Component of the ESCRT-I complex, a regulator of vesicular trafficking process. Required for the sorting of endocytic ubiquitinated cargos into multivesicular bodies. May be involved in cell growth and differentiation.</text>
</comment>
<dbReference type="GO" id="GO:0006612">
    <property type="term" value="P:protein targeting to membrane"/>
    <property type="evidence" value="ECO:0007669"/>
    <property type="project" value="TreeGrafter"/>
</dbReference>
<evidence type="ECO:0000256" key="2">
    <source>
        <dbReference type="ARBA" id="ARBA00007617"/>
    </source>
</evidence>
<evidence type="ECO:0000256" key="3">
    <source>
        <dbReference type="ARBA" id="ARBA00022448"/>
    </source>
</evidence>
<dbReference type="GO" id="GO:0000813">
    <property type="term" value="C:ESCRT I complex"/>
    <property type="evidence" value="ECO:0007669"/>
    <property type="project" value="UniProtKB-ARBA"/>
</dbReference>
<keyword evidence="11" id="KW-1185">Reference proteome</keyword>
<organism evidence="10 11">
    <name type="scientific">Crypturellus soui</name>
    <dbReference type="NCBI Taxonomy" id="458187"/>
    <lineage>
        <taxon>Eukaryota</taxon>
        <taxon>Metazoa</taxon>
        <taxon>Chordata</taxon>
        <taxon>Craniata</taxon>
        <taxon>Vertebrata</taxon>
        <taxon>Euteleostomi</taxon>
        <taxon>Archelosauria</taxon>
        <taxon>Archosauria</taxon>
        <taxon>Dinosauria</taxon>
        <taxon>Saurischia</taxon>
        <taxon>Theropoda</taxon>
        <taxon>Coelurosauria</taxon>
        <taxon>Aves</taxon>
        <taxon>Palaeognathae</taxon>
        <taxon>Tinamiformes</taxon>
        <taxon>Tinamidae</taxon>
        <taxon>Crypturellus</taxon>
    </lineage>
</organism>
<dbReference type="PANTHER" id="PTHR13678">
    <property type="entry name" value="VACUOLAR PROTEIN SORTING-ASSOCIATED PROTEIN 37"/>
    <property type="match status" value="1"/>
</dbReference>
<feature type="domain" description="VPS37 C-terminal" evidence="9">
    <location>
        <begin position="51"/>
        <end position="140"/>
    </location>
</feature>
<evidence type="ECO:0000313" key="10">
    <source>
        <dbReference type="EMBL" id="NWI12723.1"/>
    </source>
</evidence>
<dbReference type="GO" id="GO:0006623">
    <property type="term" value="P:protein targeting to vacuole"/>
    <property type="evidence" value="ECO:0007669"/>
    <property type="project" value="TreeGrafter"/>
</dbReference>
<evidence type="ECO:0000256" key="5">
    <source>
        <dbReference type="ARBA" id="ARBA00022927"/>
    </source>
</evidence>
<keyword evidence="5 7" id="KW-0653">Protein transport</keyword>
<evidence type="ECO:0000256" key="4">
    <source>
        <dbReference type="ARBA" id="ARBA00022753"/>
    </source>
</evidence>
<dbReference type="EMBL" id="VWPX01007310">
    <property type="protein sequence ID" value="NWI12723.1"/>
    <property type="molecule type" value="Genomic_DNA"/>
</dbReference>
<dbReference type="PROSITE" id="PS51314">
    <property type="entry name" value="VPS37_C"/>
    <property type="match status" value="1"/>
</dbReference>
<sequence>MSPQFQTLEQERETCLVSNYTLAKENLSLRPRLENGKAALAIKYQELREIQEACWDKQQRLGTYLAKWSPQSALGQLQANLKAAEAESEAQMEQFLSQELPLDTFLESFCQSRTQSHIHRTRMEKLQELLQKEKQGVPLRGCPSAPASPAQAPLAP</sequence>
<dbReference type="SUPFAM" id="SSF140111">
    <property type="entry name" value="Endosomal sorting complex assembly domain"/>
    <property type="match status" value="1"/>
</dbReference>
<dbReference type="Pfam" id="PF07200">
    <property type="entry name" value="Mod_r"/>
    <property type="match status" value="1"/>
</dbReference>
<feature type="non-terminal residue" evidence="10">
    <location>
        <position position="1"/>
    </location>
</feature>
<dbReference type="Proteomes" id="UP000545332">
    <property type="component" value="Unassembled WGS sequence"/>
</dbReference>
<dbReference type="AlphaFoldDB" id="A0A7K4K8Q7"/>
<evidence type="ECO:0000256" key="6">
    <source>
        <dbReference type="ARBA" id="ARBA00025010"/>
    </source>
</evidence>
<evidence type="ECO:0000259" key="9">
    <source>
        <dbReference type="PROSITE" id="PS51314"/>
    </source>
</evidence>
<dbReference type="InterPro" id="IPR037202">
    <property type="entry name" value="ESCRT_assembly_dom"/>
</dbReference>
<gene>
    <name evidence="10" type="primary">Vps37d</name>
    <name evidence="10" type="ORF">CRYSOU_R00877</name>
</gene>
<evidence type="ECO:0000256" key="7">
    <source>
        <dbReference type="PROSITE-ProRule" id="PRU00646"/>
    </source>
</evidence>
<dbReference type="InterPro" id="IPR009851">
    <property type="entry name" value="Mod_r"/>
</dbReference>
<comment type="subcellular location">
    <subcellularLocation>
        <location evidence="1">Late endosome membrane</location>
        <topology evidence="1">Peripheral membrane protein</topology>
    </subcellularLocation>
</comment>
<protein>
    <submittedName>
        <fullName evidence="10">VP37D protein</fullName>
    </submittedName>
</protein>